<gene>
    <name evidence="1" type="ORF">C12CBH8_10000</name>
</gene>
<dbReference type="KEGG" id="sman:C12CBH8_10000"/>
<evidence type="ECO:0000313" key="2">
    <source>
        <dbReference type="Proteomes" id="UP000593890"/>
    </source>
</evidence>
<dbReference type="RefSeq" id="WP_215533698.1">
    <property type="nucleotide sequence ID" value="NZ_AP023321.1"/>
</dbReference>
<dbReference type="AlphaFoldDB" id="A0A7I8D0P5"/>
<reference evidence="2" key="1">
    <citation type="submission" date="2020-07" db="EMBL/GenBank/DDBJ databases">
        <title>Complete genome sequencing of Clostridia bacterium strain 12CBH8.</title>
        <authorList>
            <person name="Sakamoto M."/>
            <person name="Murakami T."/>
            <person name="Mori H."/>
        </authorList>
    </citation>
    <scope>NUCLEOTIDE SEQUENCE [LARGE SCALE GENOMIC DNA]</scope>
    <source>
        <strain evidence="2">12CBH8</strain>
    </source>
</reference>
<dbReference type="Proteomes" id="UP000593890">
    <property type="component" value="Chromosome"/>
</dbReference>
<organism evidence="1 2">
    <name type="scientific">Solibaculum mannosilyticum</name>
    <dbReference type="NCBI Taxonomy" id="2780922"/>
    <lineage>
        <taxon>Bacteria</taxon>
        <taxon>Bacillati</taxon>
        <taxon>Bacillota</taxon>
        <taxon>Clostridia</taxon>
        <taxon>Eubacteriales</taxon>
        <taxon>Oscillospiraceae</taxon>
        <taxon>Solibaculum</taxon>
    </lineage>
</organism>
<proteinExistence type="predicted"/>
<protein>
    <recommendedName>
        <fullName evidence="3">Double-GTPase 2 domain-containing protein</fullName>
    </recommendedName>
</protein>
<accession>A0A7I8D0P5</accession>
<dbReference type="EMBL" id="AP023321">
    <property type="protein sequence ID" value="BCI60361.1"/>
    <property type="molecule type" value="Genomic_DNA"/>
</dbReference>
<evidence type="ECO:0008006" key="3">
    <source>
        <dbReference type="Google" id="ProtNLM"/>
    </source>
</evidence>
<evidence type="ECO:0000313" key="1">
    <source>
        <dbReference type="EMBL" id="BCI60361.1"/>
    </source>
</evidence>
<name>A0A7I8D0P5_9FIRM</name>
<sequence>MAILHSNVLCPYCLSELRDKDVKFVCPMCGTEVVPSKMDVMLKKIPKCKNAGCHNTLASDRTCSHCNASLPPDILDYSKYLRFSILGITGAGKTNFLTAMLHELRHTSGSPLVIAPMDNNTSTIFQDNVRAMYDQRQPVPATPPGTPPQPQQWRIRDRSKMSDKKIASYSMTIFDGAGEDCENINPVISRYISQSKVLVVLIDPLALPGVCNSISPDVLRWSTTAQHDMDASANMVDGIADYIRQSCGLRPGALIDRDVAVVFTKMDAVKDSFGSATVTQPSPHLNRKGFVKADSDAVDAEIKDWLEAQGESTFLAAIDTNFRQGRVRFFGVSSFGQPPTGDNQLSKIIPHRVLDPLMWMLSKEGIIPVLS</sequence>
<keyword evidence="2" id="KW-1185">Reference proteome</keyword>
<dbReference type="SUPFAM" id="SSF52540">
    <property type="entry name" value="P-loop containing nucleoside triphosphate hydrolases"/>
    <property type="match status" value="1"/>
</dbReference>
<dbReference type="InterPro" id="IPR027417">
    <property type="entry name" value="P-loop_NTPase"/>
</dbReference>